<dbReference type="Proteomes" id="UP000481033">
    <property type="component" value="Unassembled WGS sequence"/>
</dbReference>
<reference evidence="3 4" key="1">
    <citation type="journal article" date="2020" name="Microb. Ecol.">
        <title>Ecogenomics of the Marine Benthic Filamentous Cyanobacterium Adonisia.</title>
        <authorList>
            <person name="Walter J.M."/>
            <person name="Coutinho F.H."/>
            <person name="Leomil L."/>
            <person name="Hargreaves P.I."/>
            <person name="Campeao M.E."/>
            <person name="Vieira V.V."/>
            <person name="Silva B.S."/>
            <person name="Fistarol G.O."/>
            <person name="Salomon P.S."/>
            <person name="Sawabe T."/>
            <person name="Mino S."/>
            <person name="Hosokawa M."/>
            <person name="Miyashita H."/>
            <person name="Maruyama F."/>
            <person name="van Verk M.C."/>
            <person name="Dutilh B.E."/>
            <person name="Thompson C.C."/>
            <person name="Thompson F.L."/>
        </authorList>
    </citation>
    <scope>NUCLEOTIDE SEQUENCE [LARGE SCALE GENOMIC DNA]</scope>
    <source>
        <strain evidence="3 4">CCMR0081</strain>
    </source>
</reference>
<evidence type="ECO:0000259" key="2">
    <source>
        <dbReference type="Pfam" id="PF04536"/>
    </source>
</evidence>
<accession>A0A6M0RPS2</accession>
<feature type="region of interest" description="Disordered" evidence="1">
    <location>
        <begin position="187"/>
        <end position="218"/>
    </location>
</feature>
<dbReference type="AlphaFoldDB" id="A0A6M0RPS2"/>
<feature type="compositionally biased region" description="Gly residues" evidence="1">
    <location>
        <begin position="371"/>
        <end position="393"/>
    </location>
</feature>
<proteinExistence type="predicted"/>
<gene>
    <name evidence="3" type="ORF">DXZ20_19360</name>
</gene>
<dbReference type="PANTHER" id="PTHR30373:SF2">
    <property type="entry name" value="UPF0603 PROTEIN YGCG"/>
    <property type="match status" value="1"/>
</dbReference>
<dbReference type="PANTHER" id="PTHR30373">
    <property type="entry name" value="UPF0603 PROTEIN YGCG"/>
    <property type="match status" value="1"/>
</dbReference>
<dbReference type="Gene3D" id="3.10.310.50">
    <property type="match status" value="1"/>
</dbReference>
<sequence length="393" mass="42678">MALQVIVTMLSRPNMPVHWMRRGVIVTVVAIATILFSHLSVLPSWAQTGYPTASDPYLNDYAQLMRPEDAISIRQSLANLEANHGIEATVVTLNSIQDYGTGDSTIESFATNLFNTWGIGDAEKNNGILTLVAVNDRKVRIEVGSGYGTSLDSAMKSVIDEYMVPRFKQDDYSGGILQGTEAIIRRVTQPEETTTTTSPAAASRSSSPVVSRDTAPSYDGHGNHKNWLVGGGLTGLGGVGLIMRQFLRYRRRRCPDCGADMVRLDENSDNQYLDQGQNVEEQLGSVDYDVWQCPSCQSHNINRYGSLLSQYKTCRGCRYKTLLSRRDIIRPATYSSSGTARVTETCQHCSYENTYTVTIPRKQKSSSSSSFGGGSSSGGGGGRSSGGGASGSW</sequence>
<protein>
    <submittedName>
        <fullName evidence="3">TPM domain-containing protein</fullName>
    </submittedName>
</protein>
<dbReference type="EMBL" id="QXHD01000004">
    <property type="protein sequence ID" value="NEZ57763.1"/>
    <property type="molecule type" value="Genomic_DNA"/>
</dbReference>
<feature type="region of interest" description="Disordered" evidence="1">
    <location>
        <begin position="361"/>
        <end position="393"/>
    </location>
</feature>
<feature type="domain" description="TPM" evidence="2">
    <location>
        <begin position="59"/>
        <end position="185"/>
    </location>
</feature>
<dbReference type="InterPro" id="IPR007621">
    <property type="entry name" value="TPM_dom"/>
</dbReference>
<name>A0A6M0RPS2_9CYAN</name>
<comment type="caution">
    <text evidence="3">The sequence shown here is derived from an EMBL/GenBank/DDBJ whole genome shotgun (WGS) entry which is preliminary data.</text>
</comment>
<keyword evidence="4" id="KW-1185">Reference proteome</keyword>
<evidence type="ECO:0000313" key="4">
    <source>
        <dbReference type="Proteomes" id="UP000481033"/>
    </source>
</evidence>
<evidence type="ECO:0000313" key="3">
    <source>
        <dbReference type="EMBL" id="NEZ57763.1"/>
    </source>
</evidence>
<feature type="compositionally biased region" description="Low complexity" evidence="1">
    <location>
        <begin position="187"/>
        <end position="211"/>
    </location>
</feature>
<organism evidence="3 4">
    <name type="scientific">Adonisia turfae CCMR0081</name>
    <dbReference type="NCBI Taxonomy" id="2292702"/>
    <lineage>
        <taxon>Bacteria</taxon>
        <taxon>Bacillati</taxon>
        <taxon>Cyanobacteriota</taxon>
        <taxon>Adonisia</taxon>
        <taxon>Adonisia turfae</taxon>
    </lineage>
</organism>
<evidence type="ECO:0000256" key="1">
    <source>
        <dbReference type="SAM" id="MobiDB-lite"/>
    </source>
</evidence>
<dbReference type="Pfam" id="PF04536">
    <property type="entry name" value="TPM_phosphatase"/>
    <property type="match status" value="1"/>
</dbReference>